<dbReference type="InterPro" id="IPR011990">
    <property type="entry name" value="TPR-like_helical_dom_sf"/>
</dbReference>
<feature type="compositionally biased region" description="Polar residues" evidence="1">
    <location>
        <begin position="196"/>
        <end position="211"/>
    </location>
</feature>
<feature type="compositionally biased region" description="Polar residues" evidence="1">
    <location>
        <begin position="17"/>
        <end position="27"/>
    </location>
</feature>
<dbReference type="GeneID" id="19970087"/>
<evidence type="ECO:0000313" key="2">
    <source>
        <dbReference type="EMBL" id="ETN43589.1"/>
    </source>
</evidence>
<accession>W2S6N1</accession>
<sequence>MERPRPNFIELPRTDSRTQSSLSNGSGLISPRIQHFDGDIPPALSPLDAFAAQSRRLARELEETRKAGERRMSRLPPQVVSKSLDEHHKNKPQIFRALSSEDAVPQIPPAFRQDSGSSPHVEEPKERPQSSYPRFSVLPTREGSYESQPFMTPVEEMPAGREDYFNVPRAESPASLHRVAAEGSPDKRFKHLDSVETTLSRQHSSASNPDLTFTLAPPNAAFARRPYHESSDDDYTSSNAGSTFSQIPRKLSSSSGVSIPHSPASAYVPSHDRSPSLNSNNSLPLSGGGSRKGRFPLNFSRPMSSASLTNLKLGSPASQDGERGISAFDQGLPTPSNSFDDTRSIVSEGFAGESSSYTHTKWTLPRGRKSDRTSSLFLGLSGPHFEWHDPNQPGTPPADGRPSYELPHASPGISKQAAKAEKPEFAFGFDSDRPRALSNQDRRPSSSSGVANSSSAASSSTVRPRTATTPGKPFEPPPIPNDEVSRSSRSNSTVRPSTSRSTSNYQALSPDDHVTKAIDLHQNGDLKESTYHLRIAAKSDHPTGMLLYALACRHGWGMRPNQQEGATWLRKAVDHAMLEVADDEDPKSTKPKADLAEMKAHKAQFALAIYEIGQCHLNGWGMEQDKALALRCFEIAGNWGDTDALTEAGYCYAEGIGCKKNMKKAAKFYRMAEAKGISMVGNSWIHKDKYNDDDDGHGRKSRDKDQAKEEKKSRARSKSRTRSIFTRKRTVT</sequence>
<feature type="compositionally biased region" description="Low complexity" evidence="1">
    <location>
        <begin position="252"/>
        <end position="265"/>
    </location>
</feature>
<evidence type="ECO:0000313" key="3">
    <source>
        <dbReference type="Proteomes" id="UP000030752"/>
    </source>
</evidence>
<dbReference type="PANTHER" id="PTHR43628:SF11">
    <property type="entry name" value="PROTEIN DSF2"/>
    <property type="match status" value="1"/>
</dbReference>
<dbReference type="InterPro" id="IPR052945">
    <property type="entry name" value="Mitotic_Regulator"/>
</dbReference>
<dbReference type="Gene3D" id="1.25.40.10">
    <property type="entry name" value="Tetratricopeptide repeat domain"/>
    <property type="match status" value="1"/>
</dbReference>
<dbReference type="InterPro" id="IPR006597">
    <property type="entry name" value="Sel1-like"/>
</dbReference>
<keyword evidence="3" id="KW-1185">Reference proteome</keyword>
<dbReference type="EMBL" id="KB822718">
    <property type="protein sequence ID" value="ETN43589.1"/>
    <property type="molecule type" value="Genomic_DNA"/>
</dbReference>
<dbReference type="eggNOG" id="ENOG502QV88">
    <property type="taxonomic scope" value="Eukaryota"/>
</dbReference>
<evidence type="ECO:0008006" key="4">
    <source>
        <dbReference type="Google" id="ProtNLM"/>
    </source>
</evidence>
<dbReference type="VEuPathDB" id="FungiDB:HMPREF1541_02748"/>
<feature type="compositionally biased region" description="Polar residues" evidence="1">
    <location>
        <begin position="301"/>
        <end position="318"/>
    </location>
</feature>
<dbReference type="AlphaFoldDB" id="W2S6N1"/>
<dbReference type="GO" id="GO:0010972">
    <property type="term" value="P:negative regulation of G2/M transition of mitotic cell cycle"/>
    <property type="evidence" value="ECO:0007669"/>
    <property type="project" value="TreeGrafter"/>
</dbReference>
<dbReference type="RefSeq" id="XP_008715325.1">
    <property type="nucleotide sequence ID" value="XM_008717103.1"/>
</dbReference>
<evidence type="ECO:0000256" key="1">
    <source>
        <dbReference type="SAM" id="MobiDB-lite"/>
    </source>
</evidence>
<dbReference type="Pfam" id="PF08238">
    <property type="entry name" value="Sel1"/>
    <property type="match status" value="3"/>
</dbReference>
<feature type="region of interest" description="Disordered" evidence="1">
    <location>
        <begin position="225"/>
        <end position="339"/>
    </location>
</feature>
<dbReference type="GO" id="GO:0032153">
    <property type="term" value="C:cell division site"/>
    <property type="evidence" value="ECO:0007669"/>
    <property type="project" value="TreeGrafter"/>
</dbReference>
<feature type="compositionally biased region" description="Basic and acidic residues" evidence="1">
    <location>
        <begin position="61"/>
        <end position="72"/>
    </location>
</feature>
<proteinExistence type="predicted"/>
<gene>
    <name evidence="2" type="ORF">HMPREF1541_02748</name>
</gene>
<dbReference type="InParanoid" id="W2S6N1"/>
<feature type="region of interest" description="Disordered" evidence="1">
    <location>
        <begin position="688"/>
        <end position="732"/>
    </location>
</feature>
<organism evidence="2 3">
    <name type="scientific">Cyphellophora europaea (strain CBS 101466)</name>
    <name type="common">Phialophora europaea</name>
    <dbReference type="NCBI Taxonomy" id="1220924"/>
    <lineage>
        <taxon>Eukaryota</taxon>
        <taxon>Fungi</taxon>
        <taxon>Dikarya</taxon>
        <taxon>Ascomycota</taxon>
        <taxon>Pezizomycotina</taxon>
        <taxon>Eurotiomycetes</taxon>
        <taxon>Chaetothyriomycetidae</taxon>
        <taxon>Chaetothyriales</taxon>
        <taxon>Cyphellophoraceae</taxon>
        <taxon>Cyphellophora</taxon>
    </lineage>
</organism>
<dbReference type="SUPFAM" id="SSF81901">
    <property type="entry name" value="HCP-like"/>
    <property type="match status" value="1"/>
</dbReference>
<feature type="region of interest" description="Disordered" evidence="1">
    <location>
        <begin position="61"/>
        <end position="188"/>
    </location>
</feature>
<feature type="compositionally biased region" description="Low complexity" evidence="1">
    <location>
        <begin position="445"/>
        <end position="470"/>
    </location>
</feature>
<feature type="region of interest" description="Disordered" evidence="1">
    <location>
        <begin position="196"/>
        <end position="215"/>
    </location>
</feature>
<reference evidence="2 3" key="1">
    <citation type="submission" date="2013-03" db="EMBL/GenBank/DDBJ databases">
        <title>The Genome Sequence of Phialophora europaea CBS 101466.</title>
        <authorList>
            <consortium name="The Broad Institute Genomics Platform"/>
            <person name="Cuomo C."/>
            <person name="de Hoog S."/>
            <person name="Gorbushina A."/>
            <person name="Walker B."/>
            <person name="Young S.K."/>
            <person name="Zeng Q."/>
            <person name="Gargeya S."/>
            <person name="Fitzgerald M."/>
            <person name="Haas B."/>
            <person name="Abouelleil A."/>
            <person name="Allen A.W."/>
            <person name="Alvarado L."/>
            <person name="Arachchi H.M."/>
            <person name="Berlin A.M."/>
            <person name="Chapman S.B."/>
            <person name="Gainer-Dewar J."/>
            <person name="Goldberg J."/>
            <person name="Griggs A."/>
            <person name="Gujja S."/>
            <person name="Hansen M."/>
            <person name="Howarth C."/>
            <person name="Imamovic A."/>
            <person name="Ireland A."/>
            <person name="Larimer J."/>
            <person name="McCowan C."/>
            <person name="Murphy C."/>
            <person name="Pearson M."/>
            <person name="Poon T.W."/>
            <person name="Priest M."/>
            <person name="Roberts A."/>
            <person name="Saif S."/>
            <person name="Shea T."/>
            <person name="Sisk P."/>
            <person name="Sykes S."/>
            <person name="Wortman J."/>
            <person name="Nusbaum C."/>
            <person name="Birren B."/>
        </authorList>
    </citation>
    <scope>NUCLEOTIDE SEQUENCE [LARGE SCALE GENOMIC DNA]</scope>
    <source>
        <strain evidence="2 3">CBS 101466</strain>
    </source>
</reference>
<dbReference type="Proteomes" id="UP000030752">
    <property type="component" value="Unassembled WGS sequence"/>
</dbReference>
<dbReference type="PANTHER" id="PTHR43628">
    <property type="entry name" value="ACTIVATOR OF C KINASE PROTEIN 1-RELATED"/>
    <property type="match status" value="1"/>
</dbReference>
<protein>
    <recommendedName>
        <fullName evidence="4">Cell cycle inhibitor Nif1</fullName>
    </recommendedName>
</protein>
<feature type="compositionally biased region" description="Basic residues" evidence="1">
    <location>
        <begin position="713"/>
        <end position="732"/>
    </location>
</feature>
<dbReference type="OrthoDB" id="2384430at2759"/>
<feature type="region of interest" description="Disordered" evidence="1">
    <location>
        <begin position="356"/>
        <end position="511"/>
    </location>
</feature>
<feature type="compositionally biased region" description="Basic and acidic residues" evidence="1">
    <location>
        <begin position="418"/>
        <end position="444"/>
    </location>
</feature>
<dbReference type="STRING" id="1220924.W2S6N1"/>
<feature type="region of interest" description="Disordered" evidence="1">
    <location>
        <begin position="1"/>
        <end position="40"/>
    </location>
</feature>
<feature type="compositionally biased region" description="Low complexity" evidence="1">
    <location>
        <begin position="487"/>
        <end position="504"/>
    </location>
</feature>
<name>W2S6N1_CYPE1</name>
<feature type="compositionally biased region" description="Basic and acidic residues" evidence="1">
    <location>
        <begin position="688"/>
        <end position="712"/>
    </location>
</feature>
<dbReference type="HOGENOM" id="CLU_011273_0_0_1"/>
<feature type="compositionally biased region" description="Polar residues" evidence="1">
    <location>
        <begin position="236"/>
        <end position="246"/>
    </location>
</feature>
<feature type="compositionally biased region" description="Low complexity" evidence="1">
    <location>
        <begin position="275"/>
        <end position="285"/>
    </location>
</feature>
<dbReference type="SMART" id="SM00671">
    <property type="entry name" value="SEL1"/>
    <property type="match status" value="3"/>
</dbReference>